<dbReference type="AlphaFoldDB" id="A0A6J6C4H5"/>
<organism evidence="1">
    <name type="scientific">freshwater metagenome</name>
    <dbReference type="NCBI Taxonomy" id="449393"/>
    <lineage>
        <taxon>unclassified sequences</taxon>
        <taxon>metagenomes</taxon>
        <taxon>ecological metagenomes</taxon>
    </lineage>
</organism>
<sequence length="126" mass="13884">MSALVLVLLIVGGAGLAWAAFKLEPHWSSKDGHRMMTQAQGMESSRALPTRWLEVRVTVIDSNLIVTSRGLQAIKLRGTYVVTGKSPTPPKNRQIYVLQGEKQILLRIPNSSRSMPVLDALLLLQP</sequence>
<evidence type="ECO:0000313" key="1">
    <source>
        <dbReference type="EMBL" id="CAB4546116.1"/>
    </source>
</evidence>
<name>A0A6J6C4H5_9ZZZZ</name>
<protein>
    <submittedName>
        <fullName evidence="1">Unannotated protein</fullName>
    </submittedName>
</protein>
<dbReference type="EMBL" id="CAEZSL010000098">
    <property type="protein sequence ID" value="CAB4546116.1"/>
    <property type="molecule type" value="Genomic_DNA"/>
</dbReference>
<accession>A0A6J6C4H5</accession>
<reference evidence="1" key="1">
    <citation type="submission" date="2020-05" db="EMBL/GenBank/DDBJ databases">
        <authorList>
            <person name="Chiriac C."/>
            <person name="Salcher M."/>
            <person name="Ghai R."/>
            <person name="Kavagutti S V."/>
        </authorList>
    </citation>
    <scope>NUCLEOTIDE SEQUENCE</scope>
</reference>
<gene>
    <name evidence="1" type="ORF">UFOPK1421_00962</name>
</gene>
<proteinExistence type="predicted"/>